<evidence type="ECO:0000256" key="4">
    <source>
        <dbReference type="ARBA" id="ARBA00022692"/>
    </source>
</evidence>
<keyword evidence="9" id="KW-1185">Reference proteome</keyword>
<keyword evidence="4 7" id="KW-0812">Transmembrane</keyword>
<keyword evidence="3" id="KW-1003">Cell membrane</keyword>
<comment type="caution">
    <text evidence="7">Lacks conserved residue(s) required for the propagation of feature annotation.</text>
</comment>
<feature type="transmembrane region" description="Helical" evidence="7">
    <location>
        <begin position="106"/>
        <end position="124"/>
    </location>
</feature>
<dbReference type="PANTHER" id="PTHR33508">
    <property type="entry name" value="UPF0056 MEMBRANE PROTEIN YHCE"/>
    <property type="match status" value="1"/>
</dbReference>
<keyword evidence="5 7" id="KW-1133">Transmembrane helix</keyword>
<evidence type="ECO:0000256" key="6">
    <source>
        <dbReference type="ARBA" id="ARBA00023136"/>
    </source>
</evidence>
<evidence type="ECO:0000256" key="5">
    <source>
        <dbReference type="ARBA" id="ARBA00022989"/>
    </source>
</evidence>
<feature type="transmembrane region" description="Helical" evidence="7">
    <location>
        <begin position="66"/>
        <end position="86"/>
    </location>
</feature>
<evidence type="ECO:0000256" key="1">
    <source>
        <dbReference type="ARBA" id="ARBA00004651"/>
    </source>
</evidence>
<organism evidence="8 9">
    <name type="scientific">Natronomicrosphaera hydrolytica</name>
    <dbReference type="NCBI Taxonomy" id="3242702"/>
    <lineage>
        <taxon>Bacteria</taxon>
        <taxon>Pseudomonadati</taxon>
        <taxon>Planctomycetota</taxon>
        <taxon>Phycisphaerae</taxon>
        <taxon>Phycisphaerales</taxon>
        <taxon>Phycisphaeraceae</taxon>
        <taxon>Natronomicrosphaera</taxon>
    </lineage>
</organism>
<dbReference type="PANTHER" id="PTHR33508:SF1">
    <property type="entry name" value="UPF0056 MEMBRANE PROTEIN YHCE"/>
    <property type="match status" value="1"/>
</dbReference>
<evidence type="ECO:0000313" key="9">
    <source>
        <dbReference type="Proteomes" id="UP001575105"/>
    </source>
</evidence>
<gene>
    <name evidence="8" type="ORF">ACERK3_04190</name>
</gene>
<dbReference type="RefSeq" id="WP_425344412.1">
    <property type="nucleotide sequence ID" value="NZ_JBGUBD010000002.1"/>
</dbReference>
<proteinExistence type="inferred from homology"/>
<dbReference type="EMBL" id="JBGUBD010000002">
    <property type="protein sequence ID" value="MFA9477489.1"/>
    <property type="molecule type" value="Genomic_DNA"/>
</dbReference>
<evidence type="ECO:0000256" key="7">
    <source>
        <dbReference type="RuleBase" id="RU362048"/>
    </source>
</evidence>
<feature type="transmembrane region" description="Helical" evidence="7">
    <location>
        <begin position="131"/>
        <end position="153"/>
    </location>
</feature>
<accession>A0ABV4U4S5</accession>
<feature type="transmembrane region" description="Helical" evidence="7">
    <location>
        <begin position="39"/>
        <end position="59"/>
    </location>
</feature>
<sequence length="213" mass="23409">MRLLLYMLVIINPFAQVLYLSDLMHRLSFREFARVHFQASLLSLGVFTIFVLLGDIVLTDVFQVRLAALQIFGGLIILFIAYRYVTLGSGSNLLFKGDIRHFAPRISLPYMVGPGTIWAAILLGREMNDGLALLGITGILVINMAFVIGVQALTDRLATQKETILGQYFAILMRTNALFIGAIGVEMIVGGLQTAFSDVDVMPIPDEANVTSP</sequence>
<keyword evidence="6 7" id="KW-0472">Membrane</keyword>
<name>A0ABV4U4S5_9BACT</name>
<dbReference type="InterPro" id="IPR002771">
    <property type="entry name" value="Multi_antbiot-R_MarC"/>
</dbReference>
<evidence type="ECO:0000256" key="2">
    <source>
        <dbReference type="ARBA" id="ARBA00009784"/>
    </source>
</evidence>
<evidence type="ECO:0000256" key="3">
    <source>
        <dbReference type="ARBA" id="ARBA00022475"/>
    </source>
</evidence>
<comment type="similarity">
    <text evidence="2 7">Belongs to the UPF0056 (MarC) family.</text>
</comment>
<dbReference type="Pfam" id="PF01914">
    <property type="entry name" value="MarC"/>
    <property type="match status" value="1"/>
</dbReference>
<protein>
    <recommendedName>
        <fullName evidence="7">UPF0056 membrane protein</fullName>
    </recommendedName>
</protein>
<evidence type="ECO:0000313" key="8">
    <source>
        <dbReference type="EMBL" id="MFA9477489.1"/>
    </source>
</evidence>
<comment type="subcellular location">
    <subcellularLocation>
        <location evidence="1 7">Cell membrane</location>
        <topology evidence="1 7">Multi-pass membrane protein</topology>
    </subcellularLocation>
</comment>
<comment type="caution">
    <text evidence="8">The sequence shown here is derived from an EMBL/GenBank/DDBJ whole genome shotgun (WGS) entry which is preliminary data.</text>
</comment>
<reference evidence="8 9" key="1">
    <citation type="submission" date="2024-08" db="EMBL/GenBank/DDBJ databases">
        <title>Whole-genome sequencing of halo(alkali)philic microorganisms from hypersaline lakes.</title>
        <authorList>
            <person name="Sorokin D.Y."/>
            <person name="Merkel A.Y."/>
            <person name="Messina E."/>
            <person name="Yakimov M."/>
        </authorList>
    </citation>
    <scope>NUCLEOTIDE SEQUENCE [LARGE SCALE GENOMIC DNA]</scope>
    <source>
        <strain evidence="8 9">AB-hyl4</strain>
    </source>
</reference>
<dbReference type="Proteomes" id="UP001575105">
    <property type="component" value="Unassembled WGS sequence"/>
</dbReference>
<feature type="transmembrane region" description="Helical" evidence="7">
    <location>
        <begin position="165"/>
        <end position="185"/>
    </location>
</feature>